<evidence type="ECO:0000256" key="1">
    <source>
        <dbReference type="SAM" id="MobiDB-lite"/>
    </source>
</evidence>
<dbReference type="Gene3D" id="2.30.30.940">
    <property type="match status" value="1"/>
</dbReference>
<dbReference type="Pfam" id="PF08751">
    <property type="entry name" value="TrwC"/>
    <property type="match status" value="1"/>
</dbReference>
<dbReference type="SUPFAM" id="SSF52540">
    <property type="entry name" value="P-loop containing nucleoside triphosphate hydrolases"/>
    <property type="match status" value="2"/>
</dbReference>
<dbReference type="InterPro" id="IPR027417">
    <property type="entry name" value="P-loop_NTPase"/>
</dbReference>
<dbReference type="Gene3D" id="3.40.50.300">
    <property type="entry name" value="P-loop containing nucleotide triphosphate hydrolases"/>
    <property type="match status" value="3"/>
</dbReference>
<dbReference type="InterPro" id="IPR014059">
    <property type="entry name" value="TraI/TrwC_relax"/>
</dbReference>
<dbReference type="SUPFAM" id="SSF55464">
    <property type="entry name" value="Origin of replication-binding domain, RBD-like"/>
    <property type="match status" value="1"/>
</dbReference>
<feature type="domain" description="TrwC relaxase" evidence="2">
    <location>
        <begin position="28"/>
        <end position="317"/>
    </location>
</feature>
<dbReference type="KEGG" id="sniv:SFSGTM_10880"/>
<reference evidence="4" key="1">
    <citation type="submission" date="2019-11" db="EMBL/GenBank/DDBJ databases">
        <title>Isolation and characterization of a novel species in the genus Sulfuriferula.</title>
        <authorList>
            <person name="Mochizuki J."/>
            <person name="Kojima H."/>
            <person name="Fukui M."/>
        </authorList>
    </citation>
    <scope>NUCLEOTIDE SEQUENCE [LARGE SCALE GENOMIC DNA]</scope>
    <source>
        <strain evidence="4">SGTM</strain>
    </source>
</reference>
<keyword evidence="4" id="KW-1185">Reference proteome</keyword>
<dbReference type="InterPro" id="IPR014862">
    <property type="entry name" value="TrwC"/>
</dbReference>
<protein>
    <recommendedName>
        <fullName evidence="2">TrwC relaxase domain-containing protein</fullName>
    </recommendedName>
</protein>
<dbReference type="Proteomes" id="UP000463939">
    <property type="component" value="Chromosome"/>
</dbReference>
<dbReference type="EMBL" id="AP021881">
    <property type="protein sequence ID" value="BBP00380.1"/>
    <property type="molecule type" value="Genomic_DNA"/>
</dbReference>
<proteinExistence type="predicted"/>
<organism evidence="3 4">
    <name type="scientific">Sulfuriferula nivalis</name>
    <dbReference type="NCBI Taxonomy" id="2675298"/>
    <lineage>
        <taxon>Bacteria</taxon>
        <taxon>Pseudomonadati</taxon>
        <taxon>Pseudomonadota</taxon>
        <taxon>Betaproteobacteria</taxon>
        <taxon>Nitrosomonadales</taxon>
        <taxon>Sulfuricellaceae</taxon>
        <taxon>Sulfuriferula</taxon>
    </lineage>
</organism>
<evidence type="ECO:0000313" key="3">
    <source>
        <dbReference type="EMBL" id="BBP00380.1"/>
    </source>
</evidence>
<dbReference type="NCBIfam" id="TIGR02686">
    <property type="entry name" value="relax_trwC"/>
    <property type="match status" value="1"/>
</dbReference>
<feature type="compositionally biased region" description="Basic and acidic residues" evidence="1">
    <location>
        <begin position="1140"/>
        <end position="1156"/>
    </location>
</feature>
<accession>A0A809SH04</accession>
<name>A0A809SH04_9PROT</name>
<dbReference type="NCBIfam" id="NF041492">
    <property type="entry name" value="MobF"/>
    <property type="match status" value="1"/>
</dbReference>
<sequence length="1156" mass="126530">MASIGNKQNRLLPYEAHIMISCTFFQSAKGAAGYLTKEQNGTQPDKARGEYYADDQVRSEWGGEGAAIAGYEIGGSVSATDLHKVLSGQFREPANNNAERQLGRIDAEGKIDHRAGMDFTFSAPKSISIAAEIYDNVGIRAAHEAAVQAALNYLESNCAWTRVNGQKVQTQNLVYAKFEHSLTRELDPSTHTHVAIANVTYHAGKAYSLSNEALLTHRMTADRIYKNELAAELQMRGYQIEFDKFGIPELAGITNEQRAEFSERSKQIDAYLVSKGINPDTATSKQREIACLETRAGKNAPESSAQQRAQWLERAERINMKEPLPHHSREQAYSVNAGKEALSASISHLSEREAAFNLKEVYTYAAKFSEGRATYSQIRAAVIKAERSGELIRRADGEFTTLAAAASEQALAARLEAGKGAHQAVMTAQAFDKALASFERSKGFNLTEEQRAAASMILTGKDVHAGVQGLAGTGKTTMLEFVREAAESQGWTVTGFSNGANQAQKMEQESGIKTTTTASHLLSEAKVQRDQQRAAEALATFEAGIKPNLTKLEEQVAQGEAVKEYDSAGNAYIIDKAGNTHALALHAASNSTSSRNINHLGLTQSKYLIVKSKGLAGIVGMTTVVKTGGSLKNEAAGAIKDGIKSHNFAARLAKSVISRAEGWKQAGMLESTATRIKIALENRAQHSQALADLKQQAEIKPMRELRIMDEASMSGQKEFANVAQTADNAGAKQIYLGDKLQHQSVEAGTAFEQAQKHMPVSNLEQISRQKTEHAKATVKHILDNKHAEAIQSLPAHEIRRTQIRARIEYQNKHRISDTIAKAERINNARIAKTKTTEKLTDREKSTLRSYKDDLKQAAQKDNAAVIKDLAKDYAALSPNERAETIVITATNADRASINNEIRDNLKAAGEIKDSRAVLVLESKSMTTAEANRAANYAPGDIVKFSKDYKNLGMKRGGTLTVLKTDHRANTVTAMTTDGRTITYQPDRQKAQAYTPKTREFGVGDKIKFMENNRDFDLKNGQGATIERINGASLTVSLDNGRTKTIDMQKYQHLDHGYASTSQAAQGQTVNRTWIHHNTEAGKHGQREAYVNATRARMSTKLYTQDKAKAAEQAGVRIDKTFAMPDVGISPAKPQPTAEMKQAEPDKTRSRDNDYGL</sequence>
<dbReference type="Pfam" id="PF13604">
    <property type="entry name" value="AAA_30"/>
    <property type="match status" value="2"/>
</dbReference>
<evidence type="ECO:0000259" key="2">
    <source>
        <dbReference type="Pfam" id="PF08751"/>
    </source>
</evidence>
<evidence type="ECO:0000313" key="4">
    <source>
        <dbReference type="Proteomes" id="UP000463939"/>
    </source>
</evidence>
<dbReference type="AlphaFoldDB" id="A0A809SH04"/>
<feature type="region of interest" description="Disordered" evidence="1">
    <location>
        <begin position="1121"/>
        <end position="1156"/>
    </location>
</feature>
<gene>
    <name evidence="3" type="ORF">SFSGTM_10880</name>
</gene>